<feature type="domain" description="ABC transporter" evidence="6">
    <location>
        <begin position="8"/>
        <end position="243"/>
    </location>
</feature>
<dbReference type="GO" id="GO:0005524">
    <property type="term" value="F:ATP binding"/>
    <property type="evidence" value="ECO:0007669"/>
    <property type="project" value="UniProtKB-KW"/>
</dbReference>
<evidence type="ECO:0000256" key="3">
    <source>
        <dbReference type="ARBA" id="ARBA00022840"/>
    </source>
</evidence>
<dbReference type="InterPro" id="IPR027417">
    <property type="entry name" value="P-loop_NTPase"/>
</dbReference>
<protein>
    <submittedName>
        <fullName evidence="7">ABC transporter ATP-binding protein</fullName>
    </submittedName>
</protein>
<dbReference type="EMBL" id="DULP01000002">
    <property type="protein sequence ID" value="HHW32525.1"/>
    <property type="molecule type" value="Genomic_DNA"/>
</dbReference>
<dbReference type="SUPFAM" id="SSF52540">
    <property type="entry name" value="P-loop containing nucleoside triphosphate hydrolases"/>
    <property type="match status" value="1"/>
</dbReference>
<dbReference type="InterPro" id="IPR003439">
    <property type="entry name" value="ABC_transporter-like_ATP-bd"/>
</dbReference>
<evidence type="ECO:0000256" key="2">
    <source>
        <dbReference type="ARBA" id="ARBA00022741"/>
    </source>
</evidence>
<dbReference type="PROSITE" id="PS00211">
    <property type="entry name" value="ABC_TRANSPORTER_1"/>
    <property type="match status" value="1"/>
</dbReference>
<keyword evidence="3 7" id="KW-0067">ATP-binding</keyword>
<reference evidence="7 8" key="1">
    <citation type="journal article" date="2020" name="Biotechnol. Biofuels">
        <title>New insights from the biogas microbiome by comprehensive genome-resolved metagenomics of nearly 1600 species originating from multiple anaerobic digesters.</title>
        <authorList>
            <person name="Campanaro S."/>
            <person name="Treu L."/>
            <person name="Rodriguez-R L.M."/>
            <person name="Kovalovszki A."/>
            <person name="Ziels R.M."/>
            <person name="Maus I."/>
            <person name="Zhu X."/>
            <person name="Kougias P.G."/>
            <person name="Basile A."/>
            <person name="Luo G."/>
            <person name="Schluter A."/>
            <person name="Konstantinidis K.T."/>
            <person name="Angelidaki I."/>
        </authorList>
    </citation>
    <scope>NUCLEOTIDE SEQUENCE [LARGE SCALE GENOMIC DNA]</scope>
    <source>
        <strain evidence="7">AS04akNAM_125</strain>
    </source>
</reference>
<dbReference type="Pfam" id="PF00005">
    <property type="entry name" value="ABC_tran"/>
    <property type="match status" value="1"/>
</dbReference>
<comment type="function">
    <text evidence="5">Part of the ABC transporter complex HmuTUV involved in hemin import. Responsible for energy coupling to the transport system.</text>
</comment>
<dbReference type="InterPro" id="IPR003593">
    <property type="entry name" value="AAA+_ATPase"/>
</dbReference>
<dbReference type="PANTHER" id="PTHR42794">
    <property type="entry name" value="HEMIN IMPORT ATP-BINDING PROTEIN HMUV"/>
    <property type="match status" value="1"/>
</dbReference>
<sequence>MERVTPLIEARGLVIGHHGRPLIAGIDLQLGPAEVLCLLGPNGAGKTTLFRTLLGLIPPLGGRITLDGQPLAGLSRTRIASRLAHVPQALATPFAFTALDIVLMGAAAGLGPFARPGPRETARARAALHRLGIADLAGAEVTSLSGGQRQLVLIARALAQDAAAIIMDEPTASLDFANRRQVNEAIRWLVAQGTAIILSTHDPDQAAALGDRAVLLNRSGVVAAGRAEQALTAANLSQLYGIPVHRDRTADGRVHFY</sequence>
<dbReference type="CDD" id="cd03214">
    <property type="entry name" value="ABC_Iron-Siderophores_B12_Hemin"/>
    <property type="match status" value="1"/>
</dbReference>
<dbReference type="AlphaFoldDB" id="A0A832PK42"/>
<dbReference type="PANTHER" id="PTHR42794:SF1">
    <property type="entry name" value="HEMIN IMPORT ATP-BINDING PROTEIN HMUV"/>
    <property type="match status" value="1"/>
</dbReference>
<proteinExistence type="predicted"/>
<dbReference type="SMART" id="SM00382">
    <property type="entry name" value="AAA"/>
    <property type="match status" value="1"/>
</dbReference>
<dbReference type="Proteomes" id="UP000580830">
    <property type="component" value="Unassembled WGS sequence"/>
</dbReference>
<dbReference type="PROSITE" id="PS50893">
    <property type="entry name" value="ABC_TRANSPORTER_2"/>
    <property type="match status" value="1"/>
</dbReference>
<dbReference type="InterPro" id="IPR017871">
    <property type="entry name" value="ABC_transporter-like_CS"/>
</dbReference>
<keyword evidence="4" id="KW-1278">Translocase</keyword>
<dbReference type="GO" id="GO:0016887">
    <property type="term" value="F:ATP hydrolysis activity"/>
    <property type="evidence" value="ECO:0007669"/>
    <property type="project" value="InterPro"/>
</dbReference>
<keyword evidence="2" id="KW-0547">Nucleotide-binding</keyword>
<evidence type="ECO:0000313" key="7">
    <source>
        <dbReference type="EMBL" id="HHW32525.1"/>
    </source>
</evidence>
<evidence type="ECO:0000313" key="8">
    <source>
        <dbReference type="Proteomes" id="UP000580830"/>
    </source>
</evidence>
<accession>A0A832PK42</accession>
<comment type="caution">
    <text evidence="7">The sequence shown here is derived from an EMBL/GenBank/DDBJ whole genome shotgun (WGS) entry which is preliminary data.</text>
</comment>
<name>A0A832PK42_9RHOB</name>
<gene>
    <name evidence="7" type="ORF">GXX24_00065</name>
</gene>
<evidence type="ECO:0000256" key="5">
    <source>
        <dbReference type="ARBA" id="ARBA00037066"/>
    </source>
</evidence>
<evidence type="ECO:0000256" key="1">
    <source>
        <dbReference type="ARBA" id="ARBA00022448"/>
    </source>
</evidence>
<keyword evidence="1" id="KW-0813">Transport</keyword>
<dbReference type="Gene3D" id="3.40.50.300">
    <property type="entry name" value="P-loop containing nucleotide triphosphate hydrolases"/>
    <property type="match status" value="1"/>
</dbReference>
<evidence type="ECO:0000259" key="6">
    <source>
        <dbReference type="PROSITE" id="PS50893"/>
    </source>
</evidence>
<organism evidence="7 8">
    <name type="scientific">Paracoccus solventivorans</name>
    <dbReference type="NCBI Taxonomy" id="53463"/>
    <lineage>
        <taxon>Bacteria</taxon>
        <taxon>Pseudomonadati</taxon>
        <taxon>Pseudomonadota</taxon>
        <taxon>Alphaproteobacteria</taxon>
        <taxon>Rhodobacterales</taxon>
        <taxon>Paracoccaceae</taxon>
        <taxon>Paracoccus</taxon>
    </lineage>
</organism>
<evidence type="ECO:0000256" key="4">
    <source>
        <dbReference type="ARBA" id="ARBA00022967"/>
    </source>
</evidence>